<proteinExistence type="predicted"/>
<gene>
    <name evidence="1" type="ORF">SDC9_137556</name>
</gene>
<name>A0A645DMG0_9ZZZZ</name>
<organism evidence="1">
    <name type="scientific">bioreactor metagenome</name>
    <dbReference type="NCBI Taxonomy" id="1076179"/>
    <lineage>
        <taxon>unclassified sequences</taxon>
        <taxon>metagenomes</taxon>
        <taxon>ecological metagenomes</taxon>
    </lineage>
</organism>
<protein>
    <submittedName>
        <fullName evidence="1">Uncharacterized protein</fullName>
    </submittedName>
</protein>
<dbReference type="AlphaFoldDB" id="A0A645DMG0"/>
<comment type="caution">
    <text evidence="1">The sequence shown here is derived from an EMBL/GenBank/DDBJ whole genome shotgun (WGS) entry which is preliminary data.</text>
</comment>
<evidence type="ECO:0000313" key="1">
    <source>
        <dbReference type="EMBL" id="MPM90435.1"/>
    </source>
</evidence>
<dbReference type="EMBL" id="VSSQ01037681">
    <property type="protein sequence ID" value="MPM90435.1"/>
    <property type="molecule type" value="Genomic_DNA"/>
</dbReference>
<reference evidence="1" key="1">
    <citation type="submission" date="2019-08" db="EMBL/GenBank/DDBJ databases">
        <authorList>
            <person name="Kucharzyk K."/>
            <person name="Murdoch R.W."/>
            <person name="Higgins S."/>
            <person name="Loffler F."/>
        </authorList>
    </citation>
    <scope>NUCLEOTIDE SEQUENCE</scope>
</reference>
<sequence length="58" mass="6469">MPEQRCLLIARVPGDRHPLEELQSGETRHRTVDVAGGEAQGQHALRNVELLAEQFVPL</sequence>
<accession>A0A645DMG0</accession>